<organism evidence="2 3">
    <name type="scientific">Byssothecium circinans</name>
    <dbReference type="NCBI Taxonomy" id="147558"/>
    <lineage>
        <taxon>Eukaryota</taxon>
        <taxon>Fungi</taxon>
        <taxon>Dikarya</taxon>
        <taxon>Ascomycota</taxon>
        <taxon>Pezizomycotina</taxon>
        <taxon>Dothideomycetes</taxon>
        <taxon>Pleosporomycetidae</taxon>
        <taxon>Pleosporales</taxon>
        <taxon>Massarineae</taxon>
        <taxon>Massarinaceae</taxon>
        <taxon>Byssothecium</taxon>
    </lineage>
</organism>
<protein>
    <submittedName>
        <fullName evidence="2">Uncharacterized protein</fullName>
    </submittedName>
</protein>
<proteinExistence type="predicted"/>
<keyword evidence="3" id="KW-1185">Reference proteome</keyword>
<evidence type="ECO:0000313" key="3">
    <source>
        <dbReference type="Proteomes" id="UP000800035"/>
    </source>
</evidence>
<dbReference type="Proteomes" id="UP000800035">
    <property type="component" value="Unassembled WGS sequence"/>
</dbReference>
<feature type="region of interest" description="Disordered" evidence="1">
    <location>
        <begin position="259"/>
        <end position="295"/>
    </location>
</feature>
<reference evidence="2" key="1">
    <citation type="journal article" date="2020" name="Stud. Mycol.">
        <title>101 Dothideomycetes genomes: a test case for predicting lifestyles and emergence of pathogens.</title>
        <authorList>
            <person name="Haridas S."/>
            <person name="Albert R."/>
            <person name="Binder M."/>
            <person name="Bloem J."/>
            <person name="Labutti K."/>
            <person name="Salamov A."/>
            <person name="Andreopoulos B."/>
            <person name="Baker S."/>
            <person name="Barry K."/>
            <person name="Bills G."/>
            <person name="Bluhm B."/>
            <person name="Cannon C."/>
            <person name="Castanera R."/>
            <person name="Culley D."/>
            <person name="Daum C."/>
            <person name="Ezra D."/>
            <person name="Gonzalez J."/>
            <person name="Henrissat B."/>
            <person name="Kuo A."/>
            <person name="Liang C."/>
            <person name="Lipzen A."/>
            <person name="Lutzoni F."/>
            <person name="Magnuson J."/>
            <person name="Mondo S."/>
            <person name="Nolan M."/>
            <person name="Ohm R."/>
            <person name="Pangilinan J."/>
            <person name="Park H.-J."/>
            <person name="Ramirez L."/>
            <person name="Alfaro M."/>
            <person name="Sun H."/>
            <person name="Tritt A."/>
            <person name="Yoshinaga Y."/>
            <person name="Zwiers L.-H."/>
            <person name="Turgeon B."/>
            <person name="Goodwin S."/>
            <person name="Spatafora J."/>
            <person name="Crous P."/>
            <person name="Grigoriev I."/>
        </authorList>
    </citation>
    <scope>NUCLEOTIDE SEQUENCE</scope>
    <source>
        <strain evidence="2">CBS 675.92</strain>
    </source>
</reference>
<evidence type="ECO:0000256" key="1">
    <source>
        <dbReference type="SAM" id="MobiDB-lite"/>
    </source>
</evidence>
<name>A0A6A5UAJ6_9PLEO</name>
<dbReference type="AlphaFoldDB" id="A0A6A5UAJ6"/>
<dbReference type="EMBL" id="ML976982">
    <property type="protein sequence ID" value="KAF1960862.1"/>
    <property type="molecule type" value="Genomic_DNA"/>
</dbReference>
<sequence length="327" mass="37007">MFALPFSPARTRSGFSNDALHTCDTTFSFGQRGNHFLQCASRHDYTRLPPKLAALLSSNQVRKVHHVALGYENSFLMTWRDQKGQDRIDTQGIPDDLNDFLFAPHPQQPNALLRSIPNIRLTLGPYNTSFFITDGSAYLWLNLPPDLLAALQLRIKNGTWLDRPRIVALGADASFLLITEKHAAVWDLHNYAVLTKMMEFSRSQSNGIEEVKNVVLHAYRYQCFVAESWNGTLLHNNLPPHELPGVEVMRVAILKEAQERERRDGEKERRKVVERPNRSELKEQASLRRQWGDHQQEFTAKTKGKGLSLSLSLSVSAKGLAGGLGLR</sequence>
<evidence type="ECO:0000313" key="2">
    <source>
        <dbReference type="EMBL" id="KAF1960862.1"/>
    </source>
</evidence>
<dbReference type="OrthoDB" id="5149635at2759"/>
<accession>A0A6A5UAJ6</accession>
<gene>
    <name evidence="2" type="ORF">CC80DRAFT_465214</name>
</gene>